<dbReference type="Pfam" id="PF00720">
    <property type="entry name" value="SSI"/>
    <property type="match status" value="1"/>
</dbReference>
<dbReference type="GO" id="GO:0005576">
    <property type="term" value="C:extracellular region"/>
    <property type="evidence" value="ECO:0007669"/>
    <property type="project" value="UniProtKB-SubCell"/>
</dbReference>
<dbReference type="eggNOG" id="ENOG50333FU">
    <property type="taxonomic scope" value="Bacteria"/>
</dbReference>
<keyword evidence="6 8" id="KW-0722">Serine protease inhibitor</keyword>
<dbReference type="Proteomes" id="UP000002357">
    <property type="component" value="Chromosome"/>
</dbReference>
<evidence type="ECO:0000256" key="3">
    <source>
        <dbReference type="ARBA" id="ARBA00011738"/>
    </source>
</evidence>
<dbReference type="RefSeq" id="WP_003961392.1">
    <property type="nucleotide sequence ID" value="NZ_CM000913.1"/>
</dbReference>
<sequence length="174" mass="17334">MRSVRSTIAVSAALVLSGAAAGTAHAATAPQQASASVAQAALPLASGSSAGAKAPASTTAPKGLFAPSALVLVISKGEEPKTSAVQRAVTLSCEPRAMGTHPSPRAACRELTAVNGDFNALPSTLAGVLCTRQYDPVAVTAHGVWRGVRVDWTASFNNACEMGASLGGGALYAF</sequence>
<evidence type="ECO:0000256" key="6">
    <source>
        <dbReference type="ARBA" id="ARBA00022900"/>
    </source>
</evidence>
<gene>
    <name evidence="11" type="primary">sgiA</name>
    <name evidence="11" type="ORF">SCLAV_3418</name>
</gene>
<keyword evidence="4" id="KW-0964">Secreted</keyword>
<evidence type="ECO:0000256" key="5">
    <source>
        <dbReference type="ARBA" id="ARBA00022690"/>
    </source>
</evidence>
<dbReference type="AlphaFoldDB" id="E2Q070"/>
<comment type="similarity">
    <text evidence="2 8">Belongs to the protease inhibitor I16 (SSI) family.</text>
</comment>
<evidence type="ECO:0000256" key="2">
    <source>
        <dbReference type="ARBA" id="ARBA00010472"/>
    </source>
</evidence>
<organism evidence="11 12">
    <name type="scientific">Streptomyces clavuligerus</name>
    <dbReference type="NCBI Taxonomy" id="1901"/>
    <lineage>
        <taxon>Bacteria</taxon>
        <taxon>Bacillati</taxon>
        <taxon>Actinomycetota</taxon>
        <taxon>Actinomycetes</taxon>
        <taxon>Kitasatosporales</taxon>
        <taxon>Streptomycetaceae</taxon>
        <taxon>Streptomyces</taxon>
    </lineage>
</organism>
<accession>E2Q070</accession>
<feature type="signal peptide" evidence="9">
    <location>
        <begin position="1"/>
        <end position="26"/>
    </location>
</feature>
<comment type="subcellular location">
    <subcellularLocation>
        <location evidence="1">Secreted</location>
    </subcellularLocation>
</comment>
<evidence type="ECO:0000313" key="11">
    <source>
        <dbReference type="EMBL" id="EFG08489.1"/>
    </source>
</evidence>
<dbReference type="GO" id="GO:0004867">
    <property type="term" value="F:serine-type endopeptidase inhibitor activity"/>
    <property type="evidence" value="ECO:0007669"/>
    <property type="project" value="UniProtKB-KW"/>
</dbReference>
<feature type="domain" description="Subtilisin inhibitor" evidence="10">
    <location>
        <begin position="66"/>
        <end position="158"/>
    </location>
</feature>
<evidence type="ECO:0000313" key="12">
    <source>
        <dbReference type="Proteomes" id="UP000002357"/>
    </source>
</evidence>
<keyword evidence="12" id="KW-1185">Reference proteome</keyword>
<keyword evidence="7" id="KW-1015">Disulfide bond</keyword>
<evidence type="ECO:0000256" key="7">
    <source>
        <dbReference type="ARBA" id="ARBA00023157"/>
    </source>
</evidence>
<dbReference type="OrthoDB" id="3542626at2"/>
<evidence type="ECO:0000256" key="1">
    <source>
        <dbReference type="ARBA" id="ARBA00004613"/>
    </source>
</evidence>
<dbReference type="Gene3D" id="3.30.350.10">
    <property type="entry name" value="Subtilisin inhibitor-like"/>
    <property type="match status" value="1"/>
</dbReference>
<keyword evidence="9" id="KW-0732">Signal</keyword>
<dbReference type="InterPro" id="IPR000691">
    <property type="entry name" value="Prot_inh_I16_SSI"/>
</dbReference>
<dbReference type="EMBL" id="CM000913">
    <property type="protein sequence ID" value="EFG08489.1"/>
    <property type="molecule type" value="Genomic_DNA"/>
</dbReference>
<dbReference type="SUPFAM" id="SSF55399">
    <property type="entry name" value="Subtilisin inhibitor"/>
    <property type="match status" value="1"/>
</dbReference>
<evidence type="ECO:0000256" key="4">
    <source>
        <dbReference type="ARBA" id="ARBA00022525"/>
    </source>
</evidence>
<dbReference type="GeneID" id="93730072"/>
<evidence type="ECO:0000256" key="9">
    <source>
        <dbReference type="SAM" id="SignalP"/>
    </source>
</evidence>
<dbReference type="InterPro" id="IPR036819">
    <property type="entry name" value="Subtilisin_inhibitor-like_sf"/>
</dbReference>
<proteinExistence type="inferred from homology"/>
<name>E2Q070_STRCL</name>
<comment type="subunit">
    <text evidence="3">Homodimer.</text>
</comment>
<evidence type="ECO:0000259" key="10">
    <source>
        <dbReference type="Pfam" id="PF00720"/>
    </source>
</evidence>
<dbReference type="InterPro" id="IPR023549">
    <property type="entry name" value="Subtilisin_inhibitor"/>
</dbReference>
<keyword evidence="5 8" id="KW-0646">Protease inhibitor</keyword>
<feature type="chain" id="PRO_5003163209" evidence="9">
    <location>
        <begin position="27"/>
        <end position="174"/>
    </location>
</feature>
<protein>
    <submittedName>
        <fullName evidence="11">Protease inhibitor protein</fullName>
    </submittedName>
</protein>
<reference evidence="11 12" key="1">
    <citation type="journal article" date="2010" name="Genome Biol. Evol.">
        <title>The sequence of a 1.8-mb bacterial linear plasmid reveals a rich evolutionary reservoir of secondary metabolic pathways.</title>
        <authorList>
            <person name="Medema M.H."/>
            <person name="Trefzer A."/>
            <person name="Kovalchuk A."/>
            <person name="van den Berg M."/>
            <person name="Mueller U."/>
            <person name="Heijne W."/>
            <person name="Wu L."/>
            <person name="Alam M.T."/>
            <person name="Ronning C.M."/>
            <person name="Nierman W.C."/>
            <person name="Bovenberg R.A.L."/>
            <person name="Breitling R."/>
            <person name="Takano E."/>
        </authorList>
    </citation>
    <scope>NUCLEOTIDE SEQUENCE [LARGE SCALE GENOMIC DNA]</scope>
    <source>
        <strain evidence="12">ATCC 27064 / DSM 738 / JCM 4710 / NBRC 13307 / NCIMB 12785 / NRRL 3585 / VKM Ac-602</strain>
    </source>
</reference>
<evidence type="ECO:0000256" key="8">
    <source>
        <dbReference type="RuleBase" id="RU003471"/>
    </source>
</evidence>
<dbReference type="PRINTS" id="PR00294">
    <property type="entry name" value="SSBTLNINHBTR"/>
</dbReference>
<dbReference type="STRING" id="1901.BB341_11590"/>